<keyword evidence="9" id="KW-1185">Reference proteome</keyword>
<name>A0ABN7RAT3_9BACT</name>
<evidence type="ECO:0000259" key="6">
    <source>
        <dbReference type="Pfam" id="PF07980"/>
    </source>
</evidence>
<evidence type="ECO:0008006" key="10">
    <source>
        <dbReference type="Google" id="ProtNLM"/>
    </source>
</evidence>
<dbReference type="Pfam" id="PF14322">
    <property type="entry name" value="SusD-like_3"/>
    <property type="match status" value="1"/>
</dbReference>
<evidence type="ECO:0000313" key="9">
    <source>
        <dbReference type="Proteomes" id="UP000679725"/>
    </source>
</evidence>
<evidence type="ECO:0000256" key="4">
    <source>
        <dbReference type="ARBA" id="ARBA00023136"/>
    </source>
</evidence>
<feature type="domain" description="SusD-like N-terminal" evidence="7">
    <location>
        <begin position="95"/>
        <end position="216"/>
    </location>
</feature>
<accession>A0ABN7RAT3</accession>
<evidence type="ECO:0000259" key="7">
    <source>
        <dbReference type="Pfam" id="PF14322"/>
    </source>
</evidence>
<dbReference type="InterPro" id="IPR011990">
    <property type="entry name" value="TPR-like_helical_dom_sf"/>
</dbReference>
<feature type="domain" description="RagB/SusD" evidence="6">
    <location>
        <begin position="268"/>
        <end position="575"/>
    </location>
</feature>
<evidence type="ECO:0000313" key="8">
    <source>
        <dbReference type="EMBL" id="CAG5068952.1"/>
    </source>
</evidence>
<evidence type="ECO:0000256" key="1">
    <source>
        <dbReference type="ARBA" id="ARBA00004442"/>
    </source>
</evidence>
<comment type="caution">
    <text evidence="8">The sequence shown here is derived from an EMBL/GenBank/DDBJ whole genome shotgun (WGS) entry which is preliminary data.</text>
</comment>
<dbReference type="InterPro" id="IPR033985">
    <property type="entry name" value="SusD-like_N"/>
</dbReference>
<keyword evidence="3" id="KW-0732">Signal</keyword>
<evidence type="ECO:0000256" key="5">
    <source>
        <dbReference type="ARBA" id="ARBA00023237"/>
    </source>
</evidence>
<dbReference type="PROSITE" id="PS51257">
    <property type="entry name" value="PROKAR_LIPOPROTEIN"/>
    <property type="match status" value="1"/>
</dbReference>
<evidence type="ECO:0000256" key="2">
    <source>
        <dbReference type="ARBA" id="ARBA00006275"/>
    </source>
</evidence>
<keyword evidence="5" id="KW-0998">Cell outer membrane</keyword>
<evidence type="ECO:0000256" key="3">
    <source>
        <dbReference type="ARBA" id="ARBA00022729"/>
    </source>
</evidence>
<dbReference type="Gene3D" id="1.25.40.390">
    <property type="match status" value="1"/>
</dbReference>
<proteinExistence type="inferred from homology"/>
<dbReference type="RefSeq" id="WP_215233065.1">
    <property type="nucleotide sequence ID" value="NZ_CAJRAU010000002.1"/>
</dbReference>
<keyword evidence="4" id="KW-0472">Membrane</keyword>
<gene>
    <name evidence="8" type="ORF">DYBT9623_01685</name>
</gene>
<comment type="similarity">
    <text evidence="2">Belongs to the SusD family.</text>
</comment>
<dbReference type="EMBL" id="CAJRAU010000002">
    <property type="protein sequence ID" value="CAG5068952.1"/>
    <property type="molecule type" value="Genomic_DNA"/>
</dbReference>
<reference evidence="8 9" key="1">
    <citation type="submission" date="2021-04" db="EMBL/GenBank/DDBJ databases">
        <authorList>
            <person name="Rodrigo-Torres L."/>
            <person name="Arahal R. D."/>
            <person name="Lucena T."/>
        </authorList>
    </citation>
    <scope>NUCLEOTIDE SEQUENCE [LARGE SCALE GENOMIC DNA]</scope>
    <source>
        <strain evidence="8 9">CECT 9623</strain>
    </source>
</reference>
<dbReference type="Proteomes" id="UP000679725">
    <property type="component" value="Unassembled WGS sequence"/>
</dbReference>
<comment type="subcellular location">
    <subcellularLocation>
        <location evidence="1">Cell outer membrane</location>
    </subcellularLocation>
</comment>
<sequence length="584" mass="65980">MKMRHIPILLTVLALSSCQDVLEKTDLSAFNEEQVFNDSLLARAYVDYVYDQNLPVWPTGDFLKCSDEIAGETRFFEGTVQLNTVVDFGTVVNATNNYGKIRSINQFLLKTPEGTLSQAYKNELMAQVTFFRAHRYYELVRLYGGVPLVLEPLEGVGQEAKDEAAIPRSSTSESIAQIVKDLDFSIAGLPGRWANSNDWGRITNGAAAAYKGRILLNWASPQFNPQDLPERWQGAYDANKQAIELLSANGFRLHDNFQKLWFEEANNPEAVWVTSYNNLVGDQVSKNQGYDNSTRPSYLGTAGGSNQPTWEIVQAFPMKNGKKITEAGSGYNPQLFYKNRDPRFDQTIAFNGATWHINGNANYRLWTYLVDNKTVEQKATTTGFYARKAIDPNLATGAVVNSGGDWIEIRYAEVLLNFAEAACGINKLQEAYDQLIAVRKRAGIDAGVDGLYGLKPKMTRPEMFDAILYERQIEFAFEGKRFWDLRRWKKFETVLNGKTRTGIDIKLKTNAITAPDFATRRDAMPLDSAYLRYFEIVPRVLDTKYKINWLPEYYYFPIPPAALANNPKLEQTAGWPSGTFDPLK</sequence>
<dbReference type="InterPro" id="IPR012944">
    <property type="entry name" value="SusD_RagB_dom"/>
</dbReference>
<organism evidence="8 9">
    <name type="scientific">Dyadobacter linearis</name>
    <dbReference type="NCBI Taxonomy" id="2823330"/>
    <lineage>
        <taxon>Bacteria</taxon>
        <taxon>Pseudomonadati</taxon>
        <taxon>Bacteroidota</taxon>
        <taxon>Cytophagia</taxon>
        <taxon>Cytophagales</taxon>
        <taxon>Spirosomataceae</taxon>
        <taxon>Dyadobacter</taxon>
    </lineage>
</organism>
<dbReference type="Pfam" id="PF07980">
    <property type="entry name" value="SusD_RagB"/>
    <property type="match status" value="1"/>
</dbReference>
<protein>
    <recommendedName>
        <fullName evidence="10">RagB/SusD family nutrient uptake outer membrane protein</fullName>
    </recommendedName>
</protein>
<dbReference type="SUPFAM" id="SSF48452">
    <property type="entry name" value="TPR-like"/>
    <property type="match status" value="1"/>
</dbReference>